<gene>
    <name evidence="2" type="ORF">A7J50_0780</name>
</gene>
<proteinExistence type="predicted"/>
<dbReference type="AlphaFoldDB" id="A0A172YVB8"/>
<name>A0A172YVB8_9PSED</name>
<evidence type="ECO:0000313" key="2">
    <source>
        <dbReference type="EMBL" id="ANF84223.1"/>
    </source>
</evidence>
<dbReference type="RefSeq" id="WP_064450642.1">
    <property type="nucleotide sequence ID" value="NZ_CP015600.1"/>
</dbReference>
<evidence type="ECO:0000259" key="1">
    <source>
        <dbReference type="Pfam" id="PF14341"/>
    </source>
</evidence>
<dbReference type="Pfam" id="PF14341">
    <property type="entry name" value="PilX_N"/>
    <property type="match status" value="1"/>
</dbReference>
<dbReference type="STRING" id="219572.A7J50_0780"/>
<dbReference type="KEGG" id="panr:A7J50_0780"/>
<evidence type="ECO:0000313" key="3">
    <source>
        <dbReference type="Proteomes" id="UP000077829"/>
    </source>
</evidence>
<accession>A0A172YVB8</accession>
<organism evidence="2 3">
    <name type="scientific">Pseudomonas antarctica</name>
    <dbReference type="NCBI Taxonomy" id="219572"/>
    <lineage>
        <taxon>Bacteria</taxon>
        <taxon>Pseudomonadati</taxon>
        <taxon>Pseudomonadota</taxon>
        <taxon>Gammaproteobacteria</taxon>
        <taxon>Pseudomonadales</taxon>
        <taxon>Pseudomonadaceae</taxon>
        <taxon>Pseudomonas</taxon>
    </lineage>
</organism>
<protein>
    <submittedName>
        <fullName evidence="2">Type IV pilus assembly protein PilX</fullName>
    </submittedName>
</protein>
<dbReference type="Proteomes" id="UP000077829">
    <property type="component" value="Chromosome"/>
</dbReference>
<feature type="domain" description="Type 4 fimbrial biogenesis protein PilX N-terminal" evidence="1">
    <location>
        <begin position="13"/>
        <end position="62"/>
    </location>
</feature>
<dbReference type="PATRIC" id="fig|219572.3.peg.797"/>
<dbReference type="InterPro" id="IPR025746">
    <property type="entry name" value="PilX_N_dom"/>
</dbReference>
<reference evidence="2 3" key="1">
    <citation type="submission" date="2016-05" db="EMBL/GenBank/DDBJ databases">
        <title>Complete genome sequence of Pseudomonas antarctica PAMC 27494.</title>
        <authorList>
            <person name="Lee J."/>
        </authorList>
    </citation>
    <scope>NUCLEOTIDE SEQUENCE [LARGE SCALE GENOMIC DNA]</scope>
    <source>
        <strain evidence="2 3">PAMC 27494</strain>
    </source>
</reference>
<sequence length="176" mass="18794">MLSYRGFYRRQTGMVLMISLVFLLVLSLIGLASMQGAMSQQKIASGVWHRNQSFQSAESGLRLGESVVRHTGAMLPLCRSISRCVPPQESFSVVGAGENPVSAVSWVALKGGVYGIQSLGVGAGLVGLPPETVAALYRVTAVGLSGQSRTVLETVYARVNQGGGPGFRRVLWRQLQ</sequence>
<dbReference type="EMBL" id="CP015600">
    <property type="protein sequence ID" value="ANF84223.1"/>
    <property type="molecule type" value="Genomic_DNA"/>
</dbReference>